<proteinExistence type="predicted"/>
<evidence type="ECO:0000313" key="1">
    <source>
        <dbReference type="EMBL" id="TMR07764.1"/>
    </source>
</evidence>
<dbReference type="Proteomes" id="UP000309128">
    <property type="component" value="Unassembled WGS sequence"/>
</dbReference>
<dbReference type="EMBL" id="VCKY01000351">
    <property type="protein sequence ID" value="TMR07764.1"/>
    <property type="molecule type" value="Genomic_DNA"/>
</dbReference>
<name>A0A5S4EW79_9ACTN</name>
<accession>A0A5S4EW79</accession>
<keyword evidence="2" id="KW-1185">Reference proteome</keyword>
<protein>
    <submittedName>
        <fullName evidence="1">Uncharacterized protein</fullName>
    </submittedName>
</protein>
<organism evidence="1 2">
    <name type="scientific">Nonomuraea turkmeniaca</name>
    <dbReference type="NCBI Taxonomy" id="103838"/>
    <lineage>
        <taxon>Bacteria</taxon>
        <taxon>Bacillati</taxon>
        <taxon>Actinomycetota</taxon>
        <taxon>Actinomycetes</taxon>
        <taxon>Streptosporangiales</taxon>
        <taxon>Streptosporangiaceae</taxon>
        <taxon>Nonomuraea</taxon>
    </lineage>
</organism>
<sequence>MHDFERDLGQAETTLGRSEPVIRRMLQDLDLDTSRLNAMRELGNWIGAKRPELRRRNETIQAVTTEWGTDTTGGLRPFDEALYNRASGDPDAYAAALKLGEVTRYGEVDEKTIAELEKRAGDKQFATTLLYALGTERFRHLMAALSYPRDAGKKRLQAALGKALGAASSRLDASWRKELLSNLRVPTDQHGLADLLQYGNYDREFLGLWRSLCGAVTDSGRDSRP</sequence>
<dbReference type="AlphaFoldDB" id="A0A5S4EW79"/>
<gene>
    <name evidence="1" type="ORF">ETD86_50645</name>
</gene>
<reference evidence="1 2" key="1">
    <citation type="submission" date="2019-05" db="EMBL/GenBank/DDBJ databases">
        <title>Draft genome sequence of Nonomuraea turkmeniaca DSM 43926.</title>
        <authorList>
            <person name="Saricaoglu S."/>
            <person name="Isik K."/>
        </authorList>
    </citation>
    <scope>NUCLEOTIDE SEQUENCE [LARGE SCALE GENOMIC DNA]</scope>
    <source>
        <strain evidence="1 2">DSM 43926</strain>
    </source>
</reference>
<evidence type="ECO:0000313" key="2">
    <source>
        <dbReference type="Proteomes" id="UP000309128"/>
    </source>
</evidence>
<comment type="caution">
    <text evidence="1">The sequence shown here is derived from an EMBL/GenBank/DDBJ whole genome shotgun (WGS) entry which is preliminary data.</text>
</comment>
<dbReference type="OrthoDB" id="3498849at2"/>
<dbReference type="RefSeq" id="WP_138673766.1">
    <property type="nucleotide sequence ID" value="NZ_VCKY01000351.1"/>
</dbReference>